<dbReference type="OrthoDB" id="10254877at2759"/>
<dbReference type="RefSeq" id="XP_036632183.1">
    <property type="nucleotide sequence ID" value="XM_036776164.1"/>
</dbReference>
<evidence type="ECO:0000256" key="1">
    <source>
        <dbReference type="ARBA" id="ARBA00008040"/>
    </source>
</evidence>
<sequence length="493" mass="51750">MAFSRNQSLFFILTLVLAVLLVNWLQPKEIDMNVSQTRTIVVGGGLAGLSAAHTLIQHGAQVLLLDKKPSLGGNSMKASSGINGAGTEAQSSLGVSDTVEAFTADTTSSAGQLARPDLIHALTSNSAESLSWLSSNFSIDLSLVSLLGGHSVARTHRGRGPPPGFAITSALMKKLDTLPAAEVIKSAHVVRLLEANGRVTGVEYETNGETTSVQANAVIIATGGYAADYAPSGLLAKYRPDLLGLPTTNGDHATGDGHRLASSLHASLIDMDEIQVHPTGFVDPKDEGAKTKFLAAEALRGVGALLVDADGKRFVDEMERRDNVTKAMQEIIEQGKGPIRLLLNADAEKELKSHCDFYVSKGLMKRYENAADFAKDTGVPNAALIQTLAEHNKYASGELKDPFGKIHFHNGQFSPDGVLLASWVVPVVHYTMGGIHTDASARVLSAEGKPIPGLYAAGEVIGGVHGKNRLGGSSLLEAVVFGRLAGAAAAEAK</sequence>
<keyword evidence="4 6" id="KW-0560">Oxidoreductase</keyword>
<name>A0A8H7DRN7_PLEOS</name>
<comment type="catalytic activity">
    <reaction evidence="5 6">
        <text>succinate + NAD(+) = fumarate + NADH + H(+)</text>
        <dbReference type="Rhea" id="RHEA:18281"/>
        <dbReference type="ChEBI" id="CHEBI:15378"/>
        <dbReference type="ChEBI" id="CHEBI:29806"/>
        <dbReference type="ChEBI" id="CHEBI:30031"/>
        <dbReference type="ChEBI" id="CHEBI:57540"/>
        <dbReference type="ChEBI" id="CHEBI:57945"/>
        <dbReference type="EC" id="1.3.1.6"/>
    </reaction>
</comment>
<keyword evidence="3 6" id="KW-0274">FAD</keyword>
<proteinExistence type="inferred from homology"/>
<evidence type="ECO:0000256" key="5">
    <source>
        <dbReference type="ARBA" id="ARBA00050832"/>
    </source>
</evidence>
<comment type="cofactor">
    <cofactor evidence="6">
        <name>FAD</name>
        <dbReference type="ChEBI" id="CHEBI:57692"/>
    </cofactor>
    <text evidence="6">Binds 1 FAD per monomer.</text>
</comment>
<feature type="chain" id="PRO_5034520747" description="Fumarate reductase" evidence="6">
    <location>
        <begin position="19"/>
        <end position="493"/>
    </location>
</feature>
<dbReference type="GO" id="GO:0016156">
    <property type="term" value="F:fumarate reductase (NADH) activity"/>
    <property type="evidence" value="ECO:0007669"/>
    <property type="project" value="UniProtKB-EC"/>
</dbReference>
<gene>
    <name evidence="8" type="ORF">PC9H_006620</name>
</gene>
<keyword evidence="9" id="KW-1185">Reference proteome</keyword>
<comment type="similarity">
    <text evidence="1 6">Belongs to the FAD-dependent oxidoreductase 2 family. FRD/SDH subfamily.</text>
</comment>
<feature type="domain" description="FAD-dependent oxidoreductase 2 FAD-binding" evidence="7">
    <location>
        <begin position="40"/>
        <end position="475"/>
    </location>
</feature>
<dbReference type="NCBIfam" id="TIGR01813">
    <property type="entry name" value="flavo_cyto_c"/>
    <property type="match status" value="1"/>
</dbReference>
<evidence type="ECO:0000256" key="4">
    <source>
        <dbReference type="ARBA" id="ARBA00023002"/>
    </source>
</evidence>
<dbReference type="VEuPathDB" id="FungiDB:PC9H_006620"/>
<organism evidence="8 9">
    <name type="scientific">Pleurotus ostreatus</name>
    <name type="common">Oyster mushroom</name>
    <name type="synonym">White-rot fungus</name>
    <dbReference type="NCBI Taxonomy" id="5322"/>
    <lineage>
        <taxon>Eukaryota</taxon>
        <taxon>Fungi</taxon>
        <taxon>Dikarya</taxon>
        <taxon>Basidiomycota</taxon>
        <taxon>Agaricomycotina</taxon>
        <taxon>Agaricomycetes</taxon>
        <taxon>Agaricomycetidae</taxon>
        <taxon>Agaricales</taxon>
        <taxon>Pleurotineae</taxon>
        <taxon>Pleurotaceae</taxon>
        <taxon>Pleurotus</taxon>
    </lineage>
</organism>
<evidence type="ECO:0000256" key="3">
    <source>
        <dbReference type="ARBA" id="ARBA00022827"/>
    </source>
</evidence>
<keyword evidence="2 6" id="KW-0285">Flavoprotein</keyword>
<dbReference type="InterPro" id="IPR050315">
    <property type="entry name" value="FAD-oxidoreductase_2"/>
</dbReference>
<dbReference type="Gene3D" id="3.90.700.10">
    <property type="entry name" value="Succinate dehydrogenase/fumarate reductase flavoprotein, catalytic domain"/>
    <property type="match status" value="1"/>
</dbReference>
<dbReference type="EC" id="1.3.1.6" evidence="6"/>
<reference evidence="8" key="1">
    <citation type="submission" date="2019-07" db="EMBL/GenBank/DDBJ databases">
        <authorList>
            <person name="Palmer J.M."/>
        </authorList>
    </citation>
    <scope>NUCLEOTIDE SEQUENCE</scope>
    <source>
        <strain evidence="8">PC9</strain>
    </source>
</reference>
<dbReference type="EMBL" id="JACETU010000004">
    <property type="protein sequence ID" value="KAF7430905.1"/>
    <property type="molecule type" value="Genomic_DNA"/>
</dbReference>
<dbReference type="GeneID" id="59376438"/>
<comment type="function">
    <text evidence="6">Irreversibly catalyzes the reduction of fumarate to succinate.</text>
</comment>
<evidence type="ECO:0000256" key="2">
    <source>
        <dbReference type="ARBA" id="ARBA00022630"/>
    </source>
</evidence>
<dbReference type="Proteomes" id="UP000623687">
    <property type="component" value="Unassembled WGS sequence"/>
</dbReference>
<dbReference type="Gene3D" id="3.50.50.60">
    <property type="entry name" value="FAD/NAD(P)-binding domain"/>
    <property type="match status" value="1"/>
</dbReference>
<dbReference type="Pfam" id="PF00890">
    <property type="entry name" value="FAD_binding_2"/>
    <property type="match status" value="1"/>
</dbReference>
<evidence type="ECO:0000259" key="7">
    <source>
        <dbReference type="Pfam" id="PF00890"/>
    </source>
</evidence>
<dbReference type="SUPFAM" id="SSF56425">
    <property type="entry name" value="Succinate dehydrogenase/fumarate reductase flavoprotein, catalytic domain"/>
    <property type="match status" value="1"/>
</dbReference>
<comment type="caution">
    <text evidence="8">The sequence shown here is derived from an EMBL/GenBank/DDBJ whole genome shotgun (WGS) entry which is preliminary data.</text>
</comment>
<dbReference type="AlphaFoldDB" id="A0A8H7DRN7"/>
<dbReference type="PANTHER" id="PTHR43400:SF1">
    <property type="entry name" value="FUMARATE REDUCTASE"/>
    <property type="match status" value="1"/>
</dbReference>
<dbReference type="InterPro" id="IPR027477">
    <property type="entry name" value="Succ_DH/fumarate_Rdtase_cat_sf"/>
</dbReference>
<dbReference type="PANTHER" id="PTHR43400">
    <property type="entry name" value="FUMARATE REDUCTASE"/>
    <property type="match status" value="1"/>
</dbReference>
<dbReference type="InterPro" id="IPR036188">
    <property type="entry name" value="FAD/NAD-bd_sf"/>
</dbReference>
<evidence type="ECO:0000313" key="8">
    <source>
        <dbReference type="EMBL" id="KAF7430905.1"/>
    </source>
</evidence>
<keyword evidence="6" id="KW-0732">Signal</keyword>
<evidence type="ECO:0000313" key="9">
    <source>
        <dbReference type="Proteomes" id="UP000623687"/>
    </source>
</evidence>
<dbReference type="SUPFAM" id="SSF51905">
    <property type="entry name" value="FAD/NAD(P)-binding domain"/>
    <property type="match status" value="1"/>
</dbReference>
<protein>
    <recommendedName>
        <fullName evidence="6">Fumarate reductase</fullName>
        <ecNumber evidence="6">1.3.1.6</ecNumber>
    </recommendedName>
</protein>
<dbReference type="InterPro" id="IPR003953">
    <property type="entry name" value="FAD-dep_OxRdtase_2_FAD-bd"/>
</dbReference>
<dbReference type="InterPro" id="IPR010960">
    <property type="entry name" value="Flavocytochrome_c"/>
</dbReference>
<feature type="signal peptide" evidence="6">
    <location>
        <begin position="1"/>
        <end position="18"/>
    </location>
</feature>
<accession>A0A8H7DRN7</accession>
<evidence type="ECO:0000256" key="6">
    <source>
        <dbReference type="RuleBase" id="RU366062"/>
    </source>
</evidence>
<dbReference type="GO" id="GO:0010181">
    <property type="term" value="F:FMN binding"/>
    <property type="evidence" value="ECO:0007669"/>
    <property type="project" value="InterPro"/>
</dbReference>
<dbReference type="FunFam" id="3.90.700.10:FF:000007">
    <property type="entry name" value="NADH-dependent fumarate reductase"/>
    <property type="match status" value="1"/>
</dbReference>